<evidence type="ECO:0000313" key="1">
    <source>
        <dbReference type="EMBL" id="SNU37838.1"/>
    </source>
</evidence>
<dbReference type="Proteomes" id="UP000220639">
    <property type="component" value="Unassembled WGS sequence"/>
</dbReference>
<reference evidence="2" key="1">
    <citation type="submission" date="2017-08" db="EMBL/GenBank/DDBJ databases">
        <authorList>
            <person name="Brisse S."/>
        </authorList>
    </citation>
    <scope>NUCLEOTIDE SEQUENCE [LARGE SCALE GENOMIC DNA]</scope>
    <source>
        <strain evidence="2">06D021</strain>
    </source>
</reference>
<name>A0A285BAH5_9ENTR</name>
<organism evidence="1 2">
    <name type="scientific">Klebsiella grimontii</name>
    <dbReference type="NCBI Taxonomy" id="2058152"/>
    <lineage>
        <taxon>Bacteria</taxon>
        <taxon>Pseudomonadati</taxon>
        <taxon>Pseudomonadota</taxon>
        <taxon>Gammaproteobacteria</taxon>
        <taxon>Enterobacterales</taxon>
        <taxon>Enterobacteriaceae</taxon>
        <taxon>Klebsiella/Raoultella group</taxon>
        <taxon>Klebsiella</taxon>
    </lineage>
</organism>
<proteinExistence type="predicted"/>
<dbReference type="EMBL" id="FZTC01000045">
    <property type="protein sequence ID" value="SNU37838.1"/>
    <property type="molecule type" value="Genomic_DNA"/>
</dbReference>
<dbReference type="AlphaFoldDB" id="A0A285BAH5"/>
<gene>
    <name evidence="1" type="ORF">KOSB73_50028</name>
</gene>
<sequence length="88" mass="9663">MKLSFATQRFRAPAVLVLAKAACDIGGNPGIEAIIGGTNQIEKPAHGTEIAMLRCEHHNILESKDGYARCYQPLAGQTARRHLVRRPR</sequence>
<accession>A0A285BAH5</accession>
<protein>
    <submittedName>
        <fullName evidence="1">Uncharacterized protein</fullName>
    </submittedName>
</protein>
<evidence type="ECO:0000313" key="2">
    <source>
        <dbReference type="Proteomes" id="UP000220639"/>
    </source>
</evidence>